<accession>A0A4P1KJ68</accession>
<dbReference type="InterPro" id="IPR036046">
    <property type="entry name" value="Acylphosphatase-like_dom_sf"/>
</dbReference>
<evidence type="ECO:0000313" key="2">
    <source>
        <dbReference type="EMBL" id="VTO19509.1"/>
    </source>
</evidence>
<evidence type="ECO:0000313" key="3">
    <source>
        <dbReference type="Proteomes" id="UP000309952"/>
    </source>
</evidence>
<dbReference type="Pfam" id="PF04940">
    <property type="entry name" value="BLUF"/>
    <property type="match status" value="1"/>
</dbReference>
<proteinExistence type="predicted"/>
<dbReference type="EMBL" id="LR588407">
    <property type="protein sequence ID" value="VTO19509.1"/>
    <property type="molecule type" value="Genomic_DNA"/>
</dbReference>
<sequence>MTDIVHIAAFLNAQNSITGALTLQDGVFVQVLEGTPTALDILMLHLHFDERHEEIEVVARGQIERRAFPAWGMTAPARGRCEALRRLIDSRSNDLGAWRAAMGALLAEPA</sequence>
<dbReference type="GO" id="GO:0071949">
    <property type="term" value="F:FAD binding"/>
    <property type="evidence" value="ECO:0007669"/>
    <property type="project" value="InterPro"/>
</dbReference>
<gene>
    <name evidence="2" type="ORF">NCTC9239_03142</name>
</gene>
<dbReference type="SUPFAM" id="SSF54975">
    <property type="entry name" value="Acylphosphatase/BLUF domain-like"/>
    <property type="match status" value="1"/>
</dbReference>
<dbReference type="KEGG" id="bvy:NCTC9239_03142"/>
<dbReference type="PROSITE" id="PS50925">
    <property type="entry name" value="BLUF"/>
    <property type="match status" value="1"/>
</dbReference>
<dbReference type="SMART" id="SM01034">
    <property type="entry name" value="BLUF"/>
    <property type="match status" value="1"/>
</dbReference>
<feature type="domain" description="BLUF" evidence="1">
    <location>
        <begin position="1"/>
        <end position="74"/>
    </location>
</feature>
<dbReference type="AlphaFoldDB" id="A0A4P1KJ68"/>
<keyword evidence="3" id="KW-1185">Reference proteome</keyword>
<dbReference type="Proteomes" id="UP000309952">
    <property type="component" value="Chromosome"/>
</dbReference>
<dbReference type="InterPro" id="IPR007024">
    <property type="entry name" value="BLUF_domain"/>
</dbReference>
<name>A0A4P1KJ68_9CAUL</name>
<dbReference type="Gene3D" id="3.30.70.100">
    <property type="match status" value="1"/>
</dbReference>
<dbReference type="GO" id="GO:0009882">
    <property type="term" value="F:blue light photoreceptor activity"/>
    <property type="evidence" value="ECO:0007669"/>
    <property type="project" value="InterPro"/>
</dbReference>
<reference evidence="2 3" key="1">
    <citation type="submission" date="2019-04" db="EMBL/GenBank/DDBJ databases">
        <authorList>
            <consortium name="Pathogen Informatics"/>
        </authorList>
    </citation>
    <scope>NUCLEOTIDE SEQUENCE [LARGE SCALE GENOMIC DNA]</scope>
    <source>
        <strain evidence="2 3">NCTC9239</strain>
    </source>
</reference>
<organism evidence="2 3">
    <name type="scientific">Brevundimonas vancanneytii</name>
    <dbReference type="NCBI Taxonomy" id="1325724"/>
    <lineage>
        <taxon>Bacteria</taxon>
        <taxon>Pseudomonadati</taxon>
        <taxon>Pseudomonadota</taxon>
        <taxon>Alphaproteobacteria</taxon>
        <taxon>Caulobacterales</taxon>
        <taxon>Caulobacteraceae</taxon>
        <taxon>Brevundimonas</taxon>
    </lineage>
</organism>
<evidence type="ECO:0000259" key="1">
    <source>
        <dbReference type="PROSITE" id="PS50925"/>
    </source>
</evidence>
<protein>
    <submittedName>
        <fullName evidence="2">Sensors of blue-light using FAD</fullName>
    </submittedName>
</protein>